<evidence type="ECO:0000313" key="5">
    <source>
        <dbReference type="Proteomes" id="UP000682005"/>
    </source>
</evidence>
<dbReference type="OrthoDB" id="1081166at2"/>
<dbReference type="AlphaFoldDB" id="A0A0K1NL25"/>
<keyword evidence="5" id="KW-1185">Reference proteome</keyword>
<protein>
    <recommendedName>
        <fullName evidence="6">Fimbrillin family protein</fullName>
    </recommendedName>
</protein>
<proteinExistence type="predicted"/>
<evidence type="ECO:0000313" key="2">
    <source>
        <dbReference type="EMBL" id="AKU69792.1"/>
    </source>
</evidence>
<dbReference type="Proteomes" id="UP000060345">
    <property type="component" value="Chromosome 2"/>
</dbReference>
<feature type="region of interest" description="Disordered" evidence="1">
    <location>
        <begin position="129"/>
        <end position="151"/>
    </location>
</feature>
<evidence type="ECO:0000256" key="1">
    <source>
        <dbReference type="SAM" id="MobiDB-lite"/>
    </source>
</evidence>
<reference evidence="2 4" key="1">
    <citation type="submission" date="2015-07" db="EMBL/GenBank/DDBJ databases">
        <authorList>
            <person name="Noorani M."/>
        </authorList>
    </citation>
    <scope>NUCLEOTIDE SEQUENCE [LARGE SCALE GENOMIC DNA]</scope>
    <source>
        <strain evidence="2 4">W1435</strain>
    </source>
</reference>
<dbReference type="EMBL" id="CP072369">
    <property type="protein sequence ID" value="QUB85402.1"/>
    <property type="molecule type" value="Genomic_DNA"/>
</dbReference>
<accession>A0A0K1NL25</accession>
<dbReference type="Proteomes" id="UP000682005">
    <property type="component" value="Chromosome 2"/>
</dbReference>
<feature type="compositionally biased region" description="Polar residues" evidence="1">
    <location>
        <begin position="129"/>
        <end position="138"/>
    </location>
</feature>
<evidence type="ECO:0008006" key="6">
    <source>
        <dbReference type="Google" id="ProtNLM"/>
    </source>
</evidence>
<dbReference type="EMBL" id="CP012075">
    <property type="protein sequence ID" value="AKU69792.1"/>
    <property type="molecule type" value="Genomic_DNA"/>
</dbReference>
<gene>
    <name evidence="2" type="ORF">ADJ77_07905</name>
    <name evidence="3" type="ORF">J5A51_03765</name>
</gene>
<evidence type="ECO:0000313" key="4">
    <source>
        <dbReference type="Proteomes" id="UP000060345"/>
    </source>
</evidence>
<dbReference type="RefSeq" id="WP_025077413.1">
    <property type="nucleotide sequence ID" value="NZ_BAKO01000001.1"/>
</dbReference>
<evidence type="ECO:0000313" key="3">
    <source>
        <dbReference type="EMBL" id="QUB85402.1"/>
    </source>
</evidence>
<dbReference type="KEGG" id="pfus:ADJ77_07905"/>
<dbReference type="PROSITE" id="PS51257">
    <property type="entry name" value="PROKAR_LIPOPROTEIN"/>
    <property type="match status" value="1"/>
</dbReference>
<reference evidence="3 5" key="2">
    <citation type="submission" date="2021-03" db="EMBL/GenBank/DDBJ databases">
        <title>Human Oral Microbial Genomes.</title>
        <authorList>
            <person name="Johnston C.D."/>
            <person name="Chen T."/>
            <person name="Dewhirst F.E."/>
        </authorList>
    </citation>
    <scope>NUCLEOTIDE SEQUENCE [LARGE SCALE GENOMIC DNA]</scope>
    <source>
        <strain evidence="3 5">W1435</strain>
    </source>
</reference>
<name>A0A0K1NL25_9BACT</name>
<organism evidence="2 4">
    <name type="scientific">Prevotella fusca JCM 17724</name>
    <dbReference type="NCBI Taxonomy" id="1236517"/>
    <lineage>
        <taxon>Bacteria</taxon>
        <taxon>Pseudomonadati</taxon>
        <taxon>Bacteroidota</taxon>
        <taxon>Bacteroidia</taxon>
        <taxon>Bacteroidales</taxon>
        <taxon>Prevotellaceae</taxon>
        <taxon>Prevotella</taxon>
    </lineage>
</organism>
<sequence>MKTRNLFFKTAILVAAITMVGCTNDDAVQGDKKDGGNGAATKVTFISEDVLPTRANSPASRTFLTHAIGKGATPYWSTGDKIWAKDMRGNWQESSEGKLNKDKTRGLFSIIGSFKNDCEIHYTGANSASGTEVTISSDQKQEKPNDFTHAGTSGDCGSAIASGNGNQLKFRLKHKASYLCFQPRTSNKYVKNSRLFKIEVISEDEIAGTYDFANGTLSPSPKFGGSKKITLTLDGRDGFPVTNSQADLSVNGSYIVIAPGQHSLTIRYWLRNKKDIPFPYGGPALEGTVTKTVKVNCETGMIYDITANLDPKDYSSKYYMWDARNDQDYWKGKENYQPAINGQSNSFYYPRSVTDSRWYNEKAFSAGGAERSCINCPNVNELSWYITGGNPHWDNEELWTVMGHIYVGGMWFKKKNKINSFSSNNSSDGNNYTTKDISCNILNHNVPTGRPSRIDDYFFLPALGSYDNGTLSGIGTYGAYWTSTPTPMNGNPTVATRGAYYLYFYPVEGHMGCADVYGGLNRYKGMRLWTAE</sequence>